<name>A0AAD5LBB2_PYTIN</name>
<feature type="compositionally biased region" description="Basic and acidic residues" evidence="1">
    <location>
        <begin position="90"/>
        <end position="100"/>
    </location>
</feature>
<keyword evidence="3" id="KW-1185">Reference proteome</keyword>
<dbReference type="Proteomes" id="UP001209570">
    <property type="component" value="Unassembled WGS sequence"/>
</dbReference>
<evidence type="ECO:0000313" key="3">
    <source>
        <dbReference type="Proteomes" id="UP001209570"/>
    </source>
</evidence>
<accession>A0AAD5LBB2</accession>
<dbReference type="AlphaFoldDB" id="A0AAD5LBB2"/>
<feature type="region of interest" description="Disordered" evidence="1">
    <location>
        <begin position="207"/>
        <end position="229"/>
    </location>
</feature>
<sequence>MVSNASSTKKCPPNIRTGSVHPPVLVSPISVAHRSMMMEAEGAKKSSNWMRDQWVANLKKKRLAAAAAAAAGGLPVPPVVPVKPLSSTKTDGKTASEKRTTKSSNSRASRSKKNSQKDKDAQGKDTNGPTLVPPMLSTTEKDSLDLMHPAMFFHDLGSFEIDFSSVGTPTNFSSAEISRMWGPELDFPGGYVDTFLDLPTPKCADMPNVSSQEKKASIESTGDDLEQPKLVRTTSIEQEGLSQFLEQTTLESESPPSREASTPSSARQSNGGLRRPTPTAGYSRQAQVAVDEYFGKMIPSPAPHRSQVLLAHGRLQATPRRGEYSFDSTSKSQQQQLPEFETLLDEYKFTDIDQELDSFYLDTIESFGGDIDLIPH</sequence>
<evidence type="ECO:0000256" key="1">
    <source>
        <dbReference type="SAM" id="MobiDB-lite"/>
    </source>
</evidence>
<reference evidence="2" key="1">
    <citation type="submission" date="2021-12" db="EMBL/GenBank/DDBJ databases">
        <title>Prjna785345.</title>
        <authorList>
            <person name="Rujirawat T."/>
            <person name="Krajaejun T."/>
        </authorList>
    </citation>
    <scope>NUCLEOTIDE SEQUENCE</scope>
    <source>
        <strain evidence="2">Pi057C3</strain>
    </source>
</reference>
<proteinExistence type="predicted"/>
<feature type="compositionally biased region" description="Polar residues" evidence="1">
    <location>
        <begin position="246"/>
        <end position="271"/>
    </location>
</feature>
<evidence type="ECO:0000313" key="2">
    <source>
        <dbReference type="EMBL" id="KAJ0395216.1"/>
    </source>
</evidence>
<organism evidence="2 3">
    <name type="scientific">Pythium insidiosum</name>
    <name type="common">Pythiosis disease agent</name>
    <dbReference type="NCBI Taxonomy" id="114742"/>
    <lineage>
        <taxon>Eukaryota</taxon>
        <taxon>Sar</taxon>
        <taxon>Stramenopiles</taxon>
        <taxon>Oomycota</taxon>
        <taxon>Peronosporomycetes</taxon>
        <taxon>Pythiales</taxon>
        <taxon>Pythiaceae</taxon>
        <taxon>Pythium</taxon>
    </lineage>
</organism>
<gene>
    <name evidence="2" type="ORF">P43SY_004074</name>
</gene>
<protein>
    <submittedName>
        <fullName evidence="2">Uncharacterized protein</fullName>
    </submittedName>
</protein>
<comment type="caution">
    <text evidence="2">The sequence shown here is derived from an EMBL/GenBank/DDBJ whole genome shotgun (WGS) entry which is preliminary data.</text>
</comment>
<feature type="region of interest" description="Disordered" evidence="1">
    <location>
        <begin position="246"/>
        <end position="284"/>
    </location>
</feature>
<dbReference type="EMBL" id="JAKCXM010000357">
    <property type="protein sequence ID" value="KAJ0395216.1"/>
    <property type="molecule type" value="Genomic_DNA"/>
</dbReference>
<feature type="region of interest" description="Disordered" evidence="1">
    <location>
        <begin position="70"/>
        <end position="137"/>
    </location>
</feature>